<keyword evidence="3" id="KW-1185">Reference proteome</keyword>
<protein>
    <recommendedName>
        <fullName evidence="4">DUF4179 domain-containing protein</fullName>
    </recommendedName>
</protein>
<dbReference type="RefSeq" id="WP_375524173.1">
    <property type="nucleotide sequence ID" value="NZ_JBHILM010000004.1"/>
</dbReference>
<evidence type="ECO:0008006" key="4">
    <source>
        <dbReference type="Google" id="ProtNLM"/>
    </source>
</evidence>
<dbReference type="EMBL" id="JBHILM010000004">
    <property type="protein sequence ID" value="MFB5680375.1"/>
    <property type="molecule type" value="Genomic_DNA"/>
</dbReference>
<gene>
    <name evidence="2" type="ORF">ACE3NQ_05505</name>
</gene>
<proteinExistence type="predicted"/>
<evidence type="ECO:0000256" key="1">
    <source>
        <dbReference type="SAM" id="Phobius"/>
    </source>
</evidence>
<reference evidence="2 3" key="1">
    <citation type="submission" date="2024-09" db="EMBL/GenBank/DDBJ databases">
        <authorList>
            <person name="Ruan L."/>
        </authorList>
    </citation>
    <scope>NUCLEOTIDE SEQUENCE [LARGE SCALE GENOMIC DNA]</scope>
    <source>
        <strain evidence="2 3">D33</strain>
    </source>
</reference>
<keyword evidence="1" id="KW-0472">Membrane</keyword>
<organism evidence="2 3">
    <name type="scientific">Paenibacillus terreus</name>
    <dbReference type="NCBI Taxonomy" id="1387834"/>
    <lineage>
        <taxon>Bacteria</taxon>
        <taxon>Bacillati</taxon>
        <taxon>Bacillota</taxon>
        <taxon>Bacilli</taxon>
        <taxon>Bacillales</taxon>
        <taxon>Paenibacillaceae</taxon>
        <taxon>Paenibacillus</taxon>
    </lineage>
</organism>
<name>A0ABV5B3V8_9BACL</name>
<keyword evidence="1" id="KW-0812">Transmembrane</keyword>
<evidence type="ECO:0000313" key="2">
    <source>
        <dbReference type="EMBL" id="MFB5680375.1"/>
    </source>
</evidence>
<sequence length="520" mass="59573">MRPKSNEKDQMWEHILFSQGTDADFTQRVMQGLEGVEMDYSRQSSHKRSKRNRQTRRVFTAAAAASVIVIGGSLLAWKQPHLIHHVMSIFSPQPQGNEETVPPEFKAWEERKEWSWLDDYERSKPLGLVQKPNIKVEDKGYSFEIVNVMLDSSRLVINAKQLGPDGSELQSPLEDGGLQVTDLEGNVVASLARGINMMDGMEEYVFLFDKTVPDQILVTGNPEYIRESVNNEETGRFERKKVEVNWNFQFQIDMTRAKKLQTRDVLQAEYTTPDGLEMSMEQMIRTPNGIRLDMNFKLTDELAQKTTADWGSDLHIWYHLETDTSQEKLYFGDGIGRSMAKIMMLQSVNKENGTLPWSETWYTAQVPPETKKIRFVLDGYSLPVKEEATVQIDTKKLKQAPVEFEDNGDRITISGASVEQDTESNDNVLRLHAKGFYKNKVTRDEWLALDGNGKEYPVEIEGMGSENEDGAEWEMDFVMKGISPELSELTLKRTVVDKKFTEVNWAVDLPSYTNLPWENK</sequence>
<accession>A0ABV5B3V8</accession>
<dbReference type="Proteomes" id="UP001580407">
    <property type="component" value="Unassembled WGS sequence"/>
</dbReference>
<dbReference type="Gene3D" id="2.60.40.1630">
    <property type="entry name" value="bacillus anthracis domain"/>
    <property type="match status" value="1"/>
</dbReference>
<feature type="transmembrane region" description="Helical" evidence="1">
    <location>
        <begin position="58"/>
        <end position="77"/>
    </location>
</feature>
<evidence type="ECO:0000313" key="3">
    <source>
        <dbReference type="Proteomes" id="UP001580407"/>
    </source>
</evidence>
<comment type="caution">
    <text evidence="2">The sequence shown here is derived from an EMBL/GenBank/DDBJ whole genome shotgun (WGS) entry which is preliminary data.</text>
</comment>
<keyword evidence="1" id="KW-1133">Transmembrane helix</keyword>